<dbReference type="EMBL" id="KZ857381">
    <property type="protein sequence ID" value="RDX56175.1"/>
    <property type="molecule type" value="Genomic_DNA"/>
</dbReference>
<evidence type="ECO:0000313" key="2">
    <source>
        <dbReference type="Proteomes" id="UP000256964"/>
    </source>
</evidence>
<protein>
    <submittedName>
        <fullName evidence="1">Uncharacterized protein</fullName>
    </submittedName>
</protein>
<name>A0A371DUJ7_9APHY</name>
<sequence length="94" mass="11200">MQRSGRIKCTICFRARLSRTVTYFVQHLSFLKVDARWSWALHRMLPCATSYLVMNSVRSRCLLAMCFKERSRDVRDITYKHRGIAGSRYRQTSY</sequence>
<evidence type="ECO:0000313" key="1">
    <source>
        <dbReference type="EMBL" id="RDX56175.1"/>
    </source>
</evidence>
<organism evidence="1 2">
    <name type="scientific">Lentinus brumalis</name>
    <dbReference type="NCBI Taxonomy" id="2498619"/>
    <lineage>
        <taxon>Eukaryota</taxon>
        <taxon>Fungi</taxon>
        <taxon>Dikarya</taxon>
        <taxon>Basidiomycota</taxon>
        <taxon>Agaricomycotina</taxon>
        <taxon>Agaricomycetes</taxon>
        <taxon>Polyporales</taxon>
        <taxon>Polyporaceae</taxon>
        <taxon>Lentinus</taxon>
    </lineage>
</organism>
<accession>A0A371DUJ7</accession>
<reference evidence="1 2" key="1">
    <citation type="journal article" date="2018" name="Biotechnol. Biofuels">
        <title>Integrative visual omics of the white-rot fungus Polyporus brumalis exposes the biotechnological potential of its oxidative enzymes for delignifying raw plant biomass.</title>
        <authorList>
            <person name="Miyauchi S."/>
            <person name="Rancon A."/>
            <person name="Drula E."/>
            <person name="Hage H."/>
            <person name="Chaduli D."/>
            <person name="Favel A."/>
            <person name="Grisel S."/>
            <person name="Henrissat B."/>
            <person name="Herpoel-Gimbert I."/>
            <person name="Ruiz-Duenas F.J."/>
            <person name="Chevret D."/>
            <person name="Hainaut M."/>
            <person name="Lin J."/>
            <person name="Wang M."/>
            <person name="Pangilinan J."/>
            <person name="Lipzen A."/>
            <person name="Lesage-Meessen L."/>
            <person name="Navarro D."/>
            <person name="Riley R."/>
            <person name="Grigoriev I.V."/>
            <person name="Zhou S."/>
            <person name="Raouche S."/>
            <person name="Rosso M.N."/>
        </authorList>
    </citation>
    <scope>NUCLEOTIDE SEQUENCE [LARGE SCALE GENOMIC DNA]</scope>
    <source>
        <strain evidence="1 2">BRFM 1820</strain>
    </source>
</reference>
<keyword evidence="2" id="KW-1185">Reference proteome</keyword>
<dbReference type="AlphaFoldDB" id="A0A371DUJ7"/>
<dbReference type="Proteomes" id="UP000256964">
    <property type="component" value="Unassembled WGS sequence"/>
</dbReference>
<gene>
    <name evidence="1" type="ORF">OH76DRAFT_602820</name>
</gene>
<proteinExistence type="predicted"/>